<proteinExistence type="predicted"/>
<dbReference type="EMBL" id="FLRE01003484">
    <property type="protein sequence ID" value="SBT59506.1"/>
    <property type="molecule type" value="Genomic_DNA"/>
</dbReference>
<organism evidence="1 2">
    <name type="scientific">Plasmodium ovale wallikeri</name>
    <dbReference type="NCBI Taxonomy" id="864142"/>
    <lineage>
        <taxon>Eukaryota</taxon>
        <taxon>Sar</taxon>
        <taxon>Alveolata</taxon>
        <taxon>Apicomplexa</taxon>
        <taxon>Aconoidasida</taxon>
        <taxon>Haemosporida</taxon>
        <taxon>Plasmodiidae</taxon>
        <taxon>Plasmodium</taxon>
        <taxon>Plasmodium (Plasmodium)</taxon>
    </lineage>
</organism>
<sequence>MSVDNVVQAISSLKDYALKHNAKLKKCYELFENGYTQDASVYDCASLPDEHLIDSIVKELYYKHQSGLMKITEEDGELLVLYAEQSKLCSYLKYCFYNEGVTK</sequence>
<dbReference type="AlphaFoldDB" id="A0A1A9ATB6"/>
<protein>
    <submittedName>
        <fullName evidence="1">PIR Superfamily Protein</fullName>
    </submittedName>
</protein>
<gene>
    <name evidence="1" type="ORF">POVWA2_097370</name>
</gene>
<reference evidence="2" key="1">
    <citation type="submission" date="2016-05" db="EMBL/GenBank/DDBJ databases">
        <authorList>
            <person name="Naeem Raeece"/>
        </authorList>
    </citation>
    <scope>NUCLEOTIDE SEQUENCE [LARGE SCALE GENOMIC DNA]</scope>
</reference>
<name>A0A1A9ATB6_PLAOA</name>
<accession>A0A1A9ATB6</accession>
<dbReference type="Proteomes" id="UP000078550">
    <property type="component" value="Unassembled WGS sequence"/>
</dbReference>
<evidence type="ECO:0000313" key="1">
    <source>
        <dbReference type="EMBL" id="SBT59506.1"/>
    </source>
</evidence>
<evidence type="ECO:0000313" key="2">
    <source>
        <dbReference type="Proteomes" id="UP000078550"/>
    </source>
</evidence>